<feature type="transmembrane region" description="Helical" evidence="1">
    <location>
        <begin position="46"/>
        <end position="65"/>
    </location>
</feature>
<organism evidence="2 3">
    <name type="scientific">Raineya orbicola</name>
    <dbReference type="NCBI Taxonomy" id="2016530"/>
    <lineage>
        <taxon>Bacteria</taxon>
        <taxon>Pseudomonadati</taxon>
        <taxon>Bacteroidota</taxon>
        <taxon>Cytophagia</taxon>
        <taxon>Cytophagales</taxon>
        <taxon>Raineyaceae</taxon>
        <taxon>Raineya</taxon>
    </lineage>
</organism>
<feature type="transmembrane region" description="Helical" evidence="1">
    <location>
        <begin position="12"/>
        <end position="34"/>
    </location>
</feature>
<evidence type="ECO:0000313" key="3">
    <source>
        <dbReference type="Proteomes" id="UP000233387"/>
    </source>
</evidence>
<protein>
    <submittedName>
        <fullName evidence="2">Uncharacterized protein</fullName>
    </submittedName>
</protein>
<name>A0A2N3IIT2_9BACT</name>
<evidence type="ECO:0000256" key="1">
    <source>
        <dbReference type="SAM" id="Phobius"/>
    </source>
</evidence>
<sequence>MERHKKARQNLAINTLLFAGLSIFFIINFITNIAQSWNSTLGKITTFGSVVIYVAVAIPAILQAWKGFSDLDYSKAMSKGILSWVVPAGLIVIDFIF</sequence>
<dbReference type="Proteomes" id="UP000233387">
    <property type="component" value="Unassembled WGS sequence"/>
</dbReference>
<dbReference type="OrthoDB" id="9954516at2"/>
<dbReference type="RefSeq" id="WP_101358022.1">
    <property type="nucleotide sequence ID" value="NZ_NKXO01000009.1"/>
</dbReference>
<gene>
    <name evidence="2" type="ORF">Rain11_0756</name>
</gene>
<feature type="transmembrane region" description="Helical" evidence="1">
    <location>
        <begin position="77"/>
        <end position="96"/>
    </location>
</feature>
<keyword evidence="1" id="KW-1133">Transmembrane helix</keyword>
<comment type="caution">
    <text evidence="2">The sequence shown here is derived from an EMBL/GenBank/DDBJ whole genome shotgun (WGS) entry which is preliminary data.</text>
</comment>
<keyword evidence="1" id="KW-0812">Transmembrane</keyword>
<proteinExistence type="predicted"/>
<dbReference type="AlphaFoldDB" id="A0A2N3IIT2"/>
<reference evidence="2 3" key="1">
    <citation type="submission" date="2017-06" db="EMBL/GenBank/DDBJ databases">
        <title>Raineya orbicola gen. nov., sp. nov. a slightly thermophilic bacterium of the phylum Bacteroidetes and the description of Raineyaceae fam. nov.</title>
        <authorList>
            <person name="Albuquerque L."/>
            <person name="Polonia A.R.M."/>
            <person name="Barroso C."/>
            <person name="Froufe H.J.C."/>
            <person name="Lage O."/>
            <person name="Lobo-Da-Cunha A."/>
            <person name="Egas C."/>
            <person name="Da Costa M.S."/>
        </authorList>
    </citation>
    <scope>NUCLEOTIDE SEQUENCE [LARGE SCALE GENOMIC DNA]</scope>
    <source>
        <strain evidence="2 3">SPSPC-11</strain>
    </source>
</reference>
<dbReference type="EMBL" id="NKXO01000009">
    <property type="protein sequence ID" value="PKQ70235.1"/>
    <property type="molecule type" value="Genomic_DNA"/>
</dbReference>
<keyword evidence="3" id="KW-1185">Reference proteome</keyword>
<accession>A0A2N3IIT2</accession>
<keyword evidence="1" id="KW-0472">Membrane</keyword>
<evidence type="ECO:0000313" key="2">
    <source>
        <dbReference type="EMBL" id="PKQ70235.1"/>
    </source>
</evidence>